<name>A0A6C0EGB4_9ZZZZ</name>
<feature type="compositionally biased region" description="Polar residues" evidence="1">
    <location>
        <begin position="1"/>
        <end position="12"/>
    </location>
</feature>
<dbReference type="EMBL" id="MN739821">
    <property type="protein sequence ID" value="QHT27319.1"/>
    <property type="molecule type" value="Genomic_DNA"/>
</dbReference>
<sequence length="114" mass="12550">MSEQNNSTTVATSGGKPASTPASNYSLPSEVTLKHASKLAIVEDKPIMLDYWTSSLDKKALIGVRETGEKLLVKSEDEYTSPISKFYKSNTEYIIITENSIYLVSSDIPTRKIS</sequence>
<evidence type="ECO:0000256" key="1">
    <source>
        <dbReference type="SAM" id="MobiDB-lite"/>
    </source>
</evidence>
<proteinExistence type="predicted"/>
<accession>A0A6C0EGB4</accession>
<evidence type="ECO:0000313" key="2">
    <source>
        <dbReference type="EMBL" id="QHT27319.1"/>
    </source>
</evidence>
<protein>
    <submittedName>
        <fullName evidence="2">Uncharacterized protein</fullName>
    </submittedName>
</protein>
<organism evidence="2">
    <name type="scientific">viral metagenome</name>
    <dbReference type="NCBI Taxonomy" id="1070528"/>
    <lineage>
        <taxon>unclassified sequences</taxon>
        <taxon>metagenomes</taxon>
        <taxon>organismal metagenomes</taxon>
    </lineage>
</organism>
<reference evidence="2" key="1">
    <citation type="journal article" date="2020" name="Nature">
        <title>Giant virus diversity and host interactions through global metagenomics.</title>
        <authorList>
            <person name="Schulz F."/>
            <person name="Roux S."/>
            <person name="Paez-Espino D."/>
            <person name="Jungbluth S."/>
            <person name="Walsh D.A."/>
            <person name="Denef V.J."/>
            <person name="McMahon K.D."/>
            <person name="Konstantinidis K.T."/>
            <person name="Eloe-Fadrosh E.A."/>
            <person name="Kyrpides N.C."/>
            <person name="Woyke T."/>
        </authorList>
    </citation>
    <scope>NUCLEOTIDE SEQUENCE</scope>
    <source>
        <strain evidence="2">GVMAG-M-3300023179-33</strain>
    </source>
</reference>
<feature type="region of interest" description="Disordered" evidence="1">
    <location>
        <begin position="1"/>
        <end position="26"/>
    </location>
</feature>
<dbReference type="AlphaFoldDB" id="A0A6C0EGB4"/>